<protein>
    <recommendedName>
        <fullName evidence="2">G patch domain-containing protein 11</fullName>
    </recommendedName>
    <alternativeName>
        <fullName evidence="3">Coiled-coil domain-containing protein 75</fullName>
    </alternativeName>
</protein>
<dbReference type="InterPro" id="IPR025239">
    <property type="entry name" value="DUF4187"/>
</dbReference>
<comment type="similarity">
    <text evidence="1">Belongs to the GPATCH11 family.</text>
</comment>
<name>A0ABD3WLL3_SINWO</name>
<dbReference type="SMART" id="SM00443">
    <property type="entry name" value="G_patch"/>
    <property type="match status" value="1"/>
</dbReference>
<evidence type="ECO:0000256" key="1">
    <source>
        <dbReference type="ARBA" id="ARBA00007140"/>
    </source>
</evidence>
<dbReference type="PANTHER" id="PTHR21032:SF0">
    <property type="entry name" value="G PATCH DOMAIN-CONTAINING PROTEIN 11"/>
    <property type="match status" value="1"/>
</dbReference>
<feature type="compositionally biased region" description="Basic and acidic residues" evidence="4">
    <location>
        <begin position="110"/>
        <end position="124"/>
    </location>
</feature>
<keyword evidence="7" id="KW-1185">Reference proteome</keyword>
<feature type="compositionally biased region" description="Basic and acidic residues" evidence="4">
    <location>
        <begin position="50"/>
        <end position="64"/>
    </location>
</feature>
<dbReference type="PANTHER" id="PTHR21032">
    <property type="entry name" value="G PATCH DOMAIN-CONTAINING PROTEIN 11"/>
    <property type="match status" value="1"/>
</dbReference>
<evidence type="ECO:0000256" key="3">
    <source>
        <dbReference type="ARBA" id="ARBA00030688"/>
    </source>
</evidence>
<feature type="region of interest" description="Disordered" evidence="4">
    <location>
        <begin position="198"/>
        <end position="254"/>
    </location>
</feature>
<sequence>MSDSEDDYMSESFLKKIEDNRPGLVSKRTLREYKIEQQHKHAQVINRIKPKAELEKEHREKGLEKAISSDNKGFSMLQKMGFKPGMALGKLGTGRSEPIPLEVKTGRTGLGHEAEQKRKRDAKTARLSFLAEKRKKMERSSQQEFSQRQKERFDQKTAWLDLRKSQKVCEQLDSQSGITEPAECFFWPEALLPERMKPKVQSDLDIDEIDEGPSDQPGYSNYVVDVVEEEEEEEESEETEEDDDDKQPELSDTEKLEVLTLYLRNKHKYCVWCGTKFEDRKDMEVNCPGNTAEAHDD</sequence>
<organism evidence="6 7">
    <name type="scientific">Sinanodonta woodiana</name>
    <name type="common">Chinese pond mussel</name>
    <name type="synonym">Anodonta woodiana</name>
    <dbReference type="NCBI Taxonomy" id="1069815"/>
    <lineage>
        <taxon>Eukaryota</taxon>
        <taxon>Metazoa</taxon>
        <taxon>Spiralia</taxon>
        <taxon>Lophotrochozoa</taxon>
        <taxon>Mollusca</taxon>
        <taxon>Bivalvia</taxon>
        <taxon>Autobranchia</taxon>
        <taxon>Heteroconchia</taxon>
        <taxon>Palaeoheterodonta</taxon>
        <taxon>Unionida</taxon>
        <taxon>Unionoidea</taxon>
        <taxon>Unionidae</taxon>
        <taxon>Unioninae</taxon>
        <taxon>Sinanodonta</taxon>
    </lineage>
</organism>
<reference evidence="6 7" key="1">
    <citation type="submission" date="2024-11" db="EMBL/GenBank/DDBJ databases">
        <title>Chromosome-level genome assembly of the freshwater bivalve Anodonta woodiana.</title>
        <authorList>
            <person name="Chen X."/>
        </authorList>
    </citation>
    <scope>NUCLEOTIDE SEQUENCE [LARGE SCALE GENOMIC DNA]</scope>
    <source>
        <strain evidence="6">MN2024</strain>
        <tissue evidence="6">Gills</tissue>
    </source>
</reference>
<dbReference type="Pfam" id="PF13821">
    <property type="entry name" value="DUF4187"/>
    <property type="match status" value="1"/>
</dbReference>
<proteinExistence type="inferred from homology"/>
<accession>A0ABD3WLL3</accession>
<feature type="region of interest" description="Disordered" evidence="4">
    <location>
        <begin position="88"/>
        <end position="154"/>
    </location>
</feature>
<evidence type="ECO:0000313" key="7">
    <source>
        <dbReference type="Proteomes" id="UP001634394"/>
    </source>
</evidence>
<dbReference type="SMART" id="SM01173">
    <property type="entry name" value="DUF4187"/>
    <property type="match status" value="1"/>
</dbReference>
<feature type="compositionally biased region" description="Acidic residues" evidence="4">
    <location>
        <begin position="226"/>
        <end position="246"/>
    </location>
</feature>
<dbReference type="Proteomes" id="UP001634394">
    <property type="component" value="Unassembled WGS sequence"/>
</dbReference>
<feature type="compositionally biased region" description="Acidic residues" evidence="4">
    <location>
        <begin position="204"/>
        <end position="213"/>
    </location>
</feature>
<feature type="domain" description="G-patch" evidence="5">
    <location>
        <begin position="69"/>
        <end position="115"/>
    </location>
</feature>
<evidence type="ECO:0000256" key="2">
    <source>
        <dbReference type="ARBA" id="ARBA00021978"/>
    </source>
</evidence>
<dbReference type="AlphaFoldDB" id="A0ABD3WLL3"/>
<feature type="region of interest" description="Disordered" evidence="4">
    <location>
        <begin position="49"/>
        <end position="68"/>
    </location>
</feature>
<dbReference type="PROSITE" id="PS50174">
    <property type="entry name" value="G_PATCH"/>
    <property type="match status" value="1"/>
</dbReference>
<dbReference type="InterPro" id="IPR039249">
    <property type="entry name" value="GPATCH11"/>
</dbReference>
<dbReference type="Pfam" id="PF01585">
    <property type="entry name" value="G-patch"/>
    <property type="match status" value="1"/>
</dbReference>
<gene>
    <name evidence="6" type="ORF">ACJMK2_036709</name>
</gene>
<evidence type="ECO:0000259" key="5">
    <source>
        <dbReference type="PROSITE" id="PS50174"/>
    </source>
</evidence>
<comment type="caution">
    <text evidence="6">The sequence shown here is derived from an EMBL/GenBank/DDBJ whole genome shotgun (WGS) entry which is preliminary data.</text>
</comment>
<evidence type="ECO:0000313" key="6">
    <source>
        <dbReference type="EMBL" id="KAL3873613.1"/>
    </source>
</evidence>
<dbReference type="EMBL" id="JBJQND010000006">
    <property type="protein sequence ID" value="KAL3873613.1"/>
    <property type="molecule type" value="Genomic_DNA"/>
</dbReference>
<dbReference type="InterPro" id="IPR000467">
    <property type="entry name" value="G_patch_dom"/>
</dbReference>
<evidence type="ECO:0000256" key="4">
    <source>
        <dbReference type="SAM" id="MobiDB-lite"/>
    </source>
</evidence>